<evidence type="ECO:0000256" key="3">
    <source>
        <dbReference type="ARBA" id="ARBA00022490"/>
    </source>
</evidence>
<dbReference type="GO" id="GO:0016783">
    <property type="term" value="F:sulfurtransferase activity"/>
    <property type="evidence" value="ECO:0007669"/>
    <property type="project" value="InterPro"/>
</dbReference>
<dbReference type="InterPro" id="IPR027396">
    <property type="entry name" value="DsrEFH-like"/>
</dbReference>
<evidence type="ECO:0000256" key="2">
    <source>
        <dbReference type="ARBA" id="ARBA00007067"/>
    </source>
</evidence>
<dbReference type="GO" id="GO:1990228">
    <property type="term" value="C:sulfurtransferase complex"/>
    <property type="evidence" value="ECO:0007669"/>
    <property type="project" value="TreeGrafter"/>
</dbReference>
<dbReference type="FunFam" id="3.40.1260.10:FF:000001">
    <property type="entry name" value="Sulfurtransferase TusD"/>
    <property type="match status" value="1"/>
</dbReference>
<reference evidence="5 6" key="1">
    <citation type="submission" date="2015-12" db="EMBL/GenBank/DDBJ databases">
        <authorList>
            <person name="Shamseldin A."/>
            <person name="Moawad H."/>
            <person name="Abd El-Rahim W.M."/>
            <person name="Sadowsky M.J."/>
        </authorList>
    </citation>
    <scope>NUCLEOTIDE SEQUENCE [LARGE SCALE GENOMIC DNA]</scope>
    <source>
        <strain evidence="5 6">SM2</strain>
    </source>
</reference>
<dbReference type="Gene3D" id="3.40.1260.10">
    <property type="entry name" value="DsrEFH-like"/>
    <property type="match status" value="1"/>
</dbReference>
<dbReference type="NCBIfam" id="TIGR03012">
    <property type="entry name" value="sulf_tusD_dsrE"/>
    <property type="match status" value="1"/>
</dbReference>
<dbReference type="Proteomes" id="UP000074119">
    <property type="component" value="Chromosome"/>
</dbReference>
<sequence>MSLSFALLVSGQPCTDQSSLTALRFCQAALDSGHQIYRVFFFNDGVHCANRFTTPPQDEIAVPKQWTNLQKTFDLDLVVCISSALRRGIVDAKEAARYELDGHNLADGFSIGGLGQWVDACQNADRVIRFGGNAQ</sequence>
<evidence type="ECO:0000313" key="5">
    <source>
        <dbReference type="EMBL" id="AMO68537.1"/>
    </source>
</evidence>
<comment type="subcellular location">
    <subcellularLocation>
        <location evidence="1">Cytoplasm</location>
    </subcellularLocation>
</comment>
<keyword evidence="4 5" id="KW-0808">Transferase</keyword>
<dbReference type="InterPro" id="IPR003787">
    <property type="entry name" value="Sulphur_relay_DsrE/F-like"/>
</dbReference>
<dbReference type="InterPro" id="IPR017463">
    <property type="entry name" value="Sulphur_relay_TusD/DsrE"/>
</dbReference>
<proteinExistence type="inferred from homology"/>
<dbReference type="PANTHER" id="PTHR34874:SF3">
    <property type="entry name" value="SULFURTRANSFERASE TUSD"/>
    <property type="match status" value="1"/>
</dbReference>
<comment type="similarity">
    <text evidence="2">Belongs to the DsrE/TusD family.</text>
</comment>
<dbReference type="PANTHER" id="PTHR34874">
    <property type="entry name" value="PROTEIN YCHN"/>
    <property type="match status" value="1"/>
</dbReference>
<dbReference type="KEGG" id="zal:AZF00_09585"/>
<dbReference type="AlphaFoldDB" id="A0A127M5N8"/>
<dbReference type="Pfam" id="PF02635">
    <property type="entry name" value="DsrE"/>
    <property type="match status" value="1"/>
</dbReference>
<name>A0A127M5N8_9GAMM</name>
<dbReference type="SUPFAM" id="SSF75169">
    <property type="entry name" value="DsrEFH-like"/>
    <property type="match status" value="1"/>
</dbReference>
<protein>
    <submittedName>
        <fullName evidence="5">Sulfurtransferase</fullName>
    </submittedName>
</protein>
<evidence type="ECO:0000256" key="1">
    <source>
        <dbReference type="ARBA" id="ARBA00004496"/>
    </source>
</evidence>
<dbReference type="RefSeq" id="WP_008250015.1">
    <property type="nucleotide sequence ID" value="NZ_CP014544.1"/>
</dbReference>
<dbReference type="STRING" id="1470434.AZF00_09585"/>
<evidence type="ECO:0000313" key="6">
    <source>
        <dbReference type="Proteomes" id="UP000074119"/>
    </source>
</evidence>
<keyword evidence="3" id="KW-0963">Cytoplasm</keyword>
<organism evidence="5 6">
    <name type="scientific">Zhongshania aliphaticivorans</name>
    <dbReference type="NCBI Taxonomy" id="1470434"/>
    <lineage>
        <taxon>Bacteria</taxon>
        <taxon>Pseudomonadati</taxon>
        <taxon>Pseudomonadota</taxon>
        <taxon>Gammaproteobacteria</taxon>
        <taxon>Cellvibrionales</taxon>
        <taxon>Spongiibacteraceae</taxon>
        <taxon>Zhongshania</taxon>
    </lineage>
</organism>
<dbReference type="EMBL" id="CP014544">
    <property type="protein sequence ID" value="AMO68537.1"/>
    <property type="molecule type" value="Genomic_DNA"/>
</dbReference>
<dbReference type="NCBIfam" id="NF001237">
    <property type="entry name" value="PRK00207.1"/>
    <property type="match status" value="1"/>
</dbReference>
<dbReference type="GO" id="GO:0002143">
    <property type="term" value="P:tRNA wobble position uridine thiolation"/>
    <property type="evidence" value="ECO:0007669"/>
    <property type="project" value="TreeGrafter"/>
</dbReference>
<accession>A0A127M5N8</accession>
<dbReference type="GO" id="GO:0097163">
    <property type="term" value="F:sulfur carrier activity"/>
    <property type="evidence" value="ECO:0007669"/>
    <property type="project" value="TreeGrafter"/>
</dbReference>
<evidence type="ECO:0000256" key="4">
    <source>
        <dbReference type="ARBA" id="ARBA00022679"/>
    </source>
</evidence>
<gene>
    <name evidence="5" type="ORF">AZF00_09585</name>
</gene>